<gene>
    <name evidence="2" type="ORF">CR205_16565</name>
</gene>
<evidence type="ECO:0000259" key="1">
    <source>
        <dbReference type="Pfam" id="PF07883"/>
    </source>
</evidence>
<dbReference type="CDD" id="cd02238">
    <property type="entry name" value="cupin_KdgF"/>
    <property type="match status" value="1"/>
</dbReference>
<dbReference type="PANTHER" id="PTHR40112:SF1">
    <property type="entry name" value="H2HPP ISOMERASE"/>
    <property type="match status" value="1"/>
</dbReference>
<sequence>MVTREVLASEGSVMVVKVELETGFIGDEDRHVEEQVSYIERGSVEFEVSGKKKVLRKGDVQYIPSNAPHRVNVVESCTILDVFTPVRKDLLEGSR</sequence>
<dbReference type="InterPro" id="IPR014710">
    <property type="entry name" value="RmlC-like_jellyroll"/>
</dbReference>
<dbReference type="RefSeq" id="WP_110521264.1">
    <property type="nucleotide sequence ID" value="NZ_PDOF01000003.1"/>
</dbReference>
<dbReference type="PIRSF" id="PIRSF029883">
    <property type="entry name" value="KdgF"/>
    <property type="match status" value="1"/>
</dbReference>
<organism evidence="2 3">
    <name type="scientific">Alteribacter lacisalsi</name>
    <dbReference type="NCBI Taxonomy" id="2045244"/>
    <lineage>
        <taxon>Bacteria</taxon>
        <taxon>Bacillati</taxon>
        <taxon>Bacillota</taxon>
        <taxon>Bacilli</taxon>
        <taxon>Bacillales</taxon>
        <taxon>Bacillaceae</taxon>
        <taxon>Alteribacter</taxon>
    </lineage>
</organism>
<dbReference type="InterPro" id="IPR025499">
    <property type="entry name" value="KdgF"/>
</dbReference>
<keyword evidence="3" id="KW-1185">Reference proteome</keyword>
<dbReference type="PANTHER" id="PTHR40112">
    <property type="entry name" value="H2HPP ISOMERASE"/>
    <property type="match status" value="1"/>
</dbReference>
<reference evidence="2 3" key="1">
    <citation type="submission" date="2017-10" db="EMBL/GenBank/DDBJ databases">
        <title>Bacillus sp. nov., a halophilic bacterium isolated from a Yangshapao Lake.</title>
        <authorList>
            <person name="Wang H."/>
        </authorList>
    </citation>
    <scope>NUCLEOTIDE SEQUENCE [LARGE SCALE GENOMIC DNA]</scope>
    <source>
        <strain evidence="2 3">YSP-3</strain>
    </source>
</reference>
<dbReference type="InterPro" id="IPR013096">
    <property type="entry name" value="Cupin_2"/>
</dbReference>
<dbReference type="SUPFAM" id="SSF51182">
    <property type="entry name" value="RmlC-like cupins"/>
    <property type="match status" value="1"/>
</dbReference>
<dbReference type="Gene3D" id="2.60.120.10">
    <property type="entry name" value="Jelly Rolls"/>
    <property type="match status" value="1"/>
</dbReference>
<comment type="caution">
    <text evidence="2">The sequence shown here is derived from an EMBL/GenBank/DDBJ whole genome shotgun (WGS) entry which is preliminary data.</text>
</comment>
<dbReference type="AlphaFoldDB" id="A0A2W0H493"/>
<dbReference type="InterPro" id="IPR052535">
    <property type="entry name" value="Bacilysin_H2HPP_isomerase"/>
</dbReference>
<dbReference type="OrthoDB" id="9811153at2"/>
<feature type="domain" description="Cupin type-2" evidence="1">
    <location>
        <begin position="18"/>
        <end position="83"/>
    </location>
</feature>
<evidence type="ECO:0000313" key="3">
    <source>
        <dbReference type="Proteomes" id="UP000248066"/>
    </source>
</evidence>
<dbReference type="InterPro" id="IPR011051">
    <property type="entry name" value="RmlC_Cupin_sf"/>
</dbReference>
<accession>A0A2W0H493</accession>
<protein>
    <submittedName>
        <fullName evidence="2">Cupin</fullName>
    </submittedName>
</protein>
<dbReference type="Proteomes" id="UP000248066">
    <property type="component" value="Unassembled WGS sequence"/>
</dbReference>
<name>A0A2W0H493_9BACI</name>
<dbReference type="Pfam" id="PF07883">
    <property type="entry name" value="Cupin_2"/>
    <property type="match status" value="1"/>
</dbReference>
<evidence type="ECO:0000313" key="2">
    <source>
        <dbReference type="EMBL" id="PYZ95987.1"/>
    </source>
</evidence>
<dbReference type="EMBL" id="PDOF01000003">
    <property type="protein sequence ID" value="PYZ95987.1"/>
    <property type="molecule type" value="Genomic_DNA"/>
</dbReference>
<proteinExistence type="predicted"/>